<evidence type="ECO:0000256" key="4">
    <source>
        <dbReference type="PIRSR" id="PIRSR602081-1"/>
    </source>
</evidence>
<comment type="cofactor">
    <cofactor evidence="4">
        <name>FAD</name>
        <dbReference type="ChEBI" id="CHEBI:57692"/>
    </cofactor>
    <text evidence="4">Binds 1 FAD per subunit.</text>
</comment>
<evidence type="ECO:0000256" key="2">
    <source>
        <dbReference type="ARBA" id="ARBA00022827"/>
    </source>
</evidence>
<dbReference type="InterPro" id="IPR006050">
    <property type="entry name" value="DNA_photolyase_N"/>
</dbReference>
<dbReference type="PROSITE" id="PS51645">
    <property type="entry name" value="PHR_CRY_ALPHA_BETA"/>
    <property type="match status" value="1"/>
</dbReference>
<evidence type="ECO:0000259" key="8">
    <source>
        <dbReference type="PROSITE" id="PS51645"/>
    </source>
</evidence>
<feature type="domain" description="Photolyase/cryptochrome alpha/beta" evidence="8">
    <location>
        <begin position="1"/>
        <end position="126"/>
    </location>
</feature>
<dbReference type="InterPro" id="IPR036134">
    <property type="entry name" value="Crypto/Photolyase_FAD-like_sf"/>
</dbReference>
<comment type="caution">
    <text evidence="9">The sequence shown here is derived from an EMBL/GenBank/DDBJ whole genome shotgun (WGS) entry which is preliminary data.</text>
</comment>
<dbReference type="Pfam" id="PF00875">
    <property type="entry name" value="DNA_photolyase"/>
    <property type="match status" value="1"/>
</dbReference>
<dbReference type="AlphaFoldDB" id="A0A202EDS5"/>
<feature type="region of interest" description="Disordered" evidence="7">
    <location>
        <begin position="434"/>
        <end position="456"/>
    </location>
</feature>
<dbReference type="Proteomes" id="UP000196084">
    <property type="component" value="Unassembled WGS sequence"/>
</dbReference>
<dbReference type="InterPro" id="IPR014729">
    <property type="entry name" value="Rossmann-like_a/b/a_fold"/>
</dbReference>
<reference evidence="9 10" key="1">
    <citation type="submission" date="2017-02" db="EMBL/GenBank/DDBJ databases">
        <title>Natronthermophilus aegyptiacus gen. nov.,sp. nov., an aerobic, extremely halophilic alkalithermophilic archaeon isolated from the athalassohaline Wadi An Natrun, Egypt.</title>
        <authorList>
            <person name="Zhao B."/>
        </authorList>
    </citation>
    <scope>NUCLEOTIDE SEQUENCE [LARGE SCALE GENOMIC DNA]</scope>
    <source>
        <strain evidence="9 10">CGMCC 1.3597</strain>
    </source>
</reference>
<feature type="site" description="Electron transfer via tryptophanyl radical" evidence="5">
    <location>
        <position position="353"/>
    </location>
</feature>
<dbReference type="OrthoDB" id="11721at2157"/>
<dbReference type="Pfam" id="PF03441">
    <property type="entry name" value="FAD_binding_7"/>
    <property type="match status" value="1"/>
</dbReference>
<keyword evidence="10" id="KW-1185">Reference proteome</keyword>
<keyword evidence="3 6" id="KW-0157">Chromophore</keyword>
<evidence type="ECO:0000256" key="1">
    <source>
        <dbReference type="ARBA" id="ARBA00022630"/>
    </source>
</evidence>
<dbReference type="Gene3D" id="1.25.40.80">
    <property type="match status" value="1"/>
</dbReference>
<dbReference type="InterPro" id="IPR002081">
    <property type="entry name" value="Cryptochrome/DNA_photolyase_1"/>
</dbReference>
<keyword evidence="2 4" id="KW-0274">FAD</keyword>
<feature type="binding site" evidence="4">
    <location>
        <begin position="227"/>
        <end position="231"/>
    </location>
    <ligand>
        <name>FAD</name>
        <dbReference type="ChEBI" id="CHEBI:57692"/>
    </ligand>
</feature>
<feature type="binding site" evidence="4">
    <location>
        <begin position="269"/>
        <end position="276"/>
    </location>
    <ligand>
        <name>FAD</name>
        <dbReference type="ChEBI" id="CHEBI:57692"/>
    </ligand>
</feature>
<dbReference type="GO" id="GO:0006950">
    <property type="term" value="P:response to stress"/>
    <property type="evidence" value="ECO:0007669"/>
    <property type="project" value="UniProtKB-ARBA"/>
</dbReference>
<evidence type="ECO:0000313" key="9">
    <source>
        <dbReference type="EMBL" id="OVE86357.1"/>
    </source>
</evidence>
<dbReference type="PANTHER" id="PTHR11455:SF9">
    <property type="entry name" value="CRYPTOCHROME CIRCADIAN CLOCK 5 ISOFORM X1"/>
    <property type="match status" value="1"/>
</dbReference>
<dbReference type="GO" id="GO:0003904">
    <property type="term" value="F:deoxyribodipyrimidine photo-lyase activity"/>
    <property type="evidence" value="ECO:0007669"/>
    <property type="project" value="TreeGrafter"/>
</dbReference>
<keyword evidence="1 4" id="KW-0285">Flavoprotein</keyword>
<dbReference type="PRINTS" id="PR00147">
    <property type="entry name" value="DNAPHOTLYASE"/>
</dbReference>
<keyword evidence="9" id="KW-0456">Lyase</keyword>
<feature type="site" description="Electron transfer via tryptophanyl radical" evidence="5">
    <location>
        <position position="376"/>
    </location>
</feature>
<dbReference type="GO" id="GO:0071949">
    <property type="term" value="F:FAD binding"/>
    <property type="evidence" value="ECO:0007669"/>
    <property type="project" value="TreeGrafter"/>
</dbReference>
<dbReference type="RefSeq" id="WP_087714256.1">
    <property type="nucleotide sequence ID" value="NZ_MWPH01000001.1"/>
</dbReference>
<dbReference type="SUPFAM" id="SSF48173">
    <property type="entry name" value="Cryptochrome/photolyase FAD-binding domain"/>
    <property type="match status" value="1"/>
</dbReference>
<evidence type="ECO:0000256" key="7">
    <source>
        <dbReference type="SAM" id="MobiDB-lite"/>
    </source>
</evidence>
<feature type="compositionally biased region" description="Basic and acidic residues" evidence="7">
    <location>
        <begin position="446"/>
        <end position="456"/>
    </location>
</feature>
<evidence type="ECO:0000313" key="10">
    <source>
        <dbReference type="Proteomes" id="UP000196084"/>
    </source>
</evidence>
<feature type="site" description="Electron transfer via tryptophanyl radical" evidence="5">
    <location>
        <position position="300"/>
    </location>
</feature>
<feature type="binding site" evidence="4">
    <location>
        <position position="215"/>
    </location>
    <ligand>
        <name>FAD</name>
        <dbReference type="ChEBI" id="CHEBI:57692"/>
    </ligand>
</feature>
<dbReference type="GO" id="GO:0003677">
    <property type="term" value="F:DNA binding"/>
    <property type="evidence" value="ECO:0007669"/>
    <property type="project" value="TreeGrafter"/>
</dbReference>
<feature type="binding site" evidence="4">
    <location>
        <position position="266"/>
    </location>
    <ligand>
        <name>FAD</name>
        <dbReference type="ChEBI" id="CHEBI:57692"/>
    </ligand>
</feature>
<gene>
    <name evidence="9" type="ORF">B2G88_06150</name>
</gene>
<dbReference type="InterPro" id="IPR018394">
    <property type="entry name" value="DNA_photolyase_1_CS_C"/>
</dbReference>
<dbReference type="SUPFAM" id="SSF52425">
    <property type="entry name" value="Cryptochrome/photolyase, N-terminal domain"/>
    <property type="match status" value="1"/>
</dbReference>
<name>A0A202EDS5_9EURY</name>
<evidence type="ECO:0000256" key="5">
    <source>
        <dbReference type="PIRSR" id="PIRSR602081-2"/>
    </source>
</evidence>
<evidence type="ECO:0000256" key="3">
    <source>
        <dbReference type="ARBA" id="ARBA00022991"/>
    </source>
</evidence>
<dbReference type="EMBL" id="MWPH01000001">
    <property type="protein sequence ID" value="OVE86357.1"/>
    <property type="molecule type" value="Genomic_DNA"/>
</dbReference>
<accession>A0A202EDS5</accession>
<comment type="similarity">
    <text evidence="6">Belongs to the DNA photolyase family.</text>
</comment>
<dbReference type="InterPro" id="IPR036155">
    <property type="entry name" value="Crypto/Photolyase_N_sf"/>
</dbReference>
<sequence length="470" mass="53469">MIIHWHRRDLRGPDNRALARAADTDRVVPVFVFDPTILEHASPIRVACLRRALQSLRDWYRDRESELVIAHGEASGVLPELVDEYDADAVSWNADYSGLATERDQAVTAALEDEGITVRTVHDSVCHEPGSISPNQGEHYSVFSYFWKKWRDREKQSPFDAPTADDLATDSKSLSAVPTLEELGFDEPDAVVPTVTREAGLERLETFCAESIGAYDDERDYPARDGTSKLSVHFKWGTLGPREVYSATESALEEATADEREGIEAFQRQLAFREFYTHVLAYNPEIVTANFSGYENRIEWRNDPDELEAWKAGETGYPIVDAGMRQLLAEGWVHNRVRMLVAAFLTKDLLVDWREGYDWYRQHLADHETANDVGGWQWAASTGMDAQPYFRVFNPMKQGREYDPDATYIKHYIPELEGVSAETIHDWCVLSSEEREDAAPDYPEPLVDHSERRDQAIEAFERARSDGSSL</sequence>
<dbReference type="Gene3D" id="3.40.50.620">
    <property type="entry name" value="HUPs"/>
    <property type="match status" value="1"/>
</dbReference>
<dbReference type="PANTHER" id="PTHR11455">
    <property type="entry name" value="CRYPTOCHROME"/>
    <property type="match status" value="1"/>
</dbReference>
<dbReference type="GO" id="GO:0006139">
    <property type="term" value="P:nucleobase-containing compound metabolic process"/>
    <property type="evidence" value="ECO:0007669"/>
    <property type="project" value="UniProtKB-ARBA"/>
</dbReference>
<proteinExistence type="inferred from homology"/>
<dbReference type="Gene3D" id="1.10.579.10">
    <property type="entry name" value="DNA Cyclobutane Dipyrimidine Photolyase, subunit A, domain 3"/>
    <property type="match status" value="1"/>
</dbReference>
<protein>
    <submittedName>
        <fullName evidence="9">Deoxyribodipyrimidine photolyase</fullName>
    </submittedName>
</protein>
<dbReference type="PROSITE" id="PS00394">
    <property type="entry name" value="DNA_PHOTOLYASES_1_1"/>
    <property type="match status" value="1"/>
</dbReference>
<dbReference type="PROSITE" id="PS00691">
    <property type="entry name" value="DNA_PHOTOLYASES_1_2"/>
    <property type="match status" value="1"/>
</dbReference>
<evidence type="ECO:0000256" key="6">
    <source>
        <dbReference type="RuleBase" id="RU004182"/>
    </source>
</evidence>
<dbReference type="InterPro" id="IPR005101">
    <property type="entry name" value="Cryptochr/Photolyase_FAD-bd"/>
</dbReference>
<organism evidence="9 10">
    <name type="scientific">Natronolimnobius baerhuensis</name>
    <dbReference type="NCBI Taxonomy" id="253108"/>
    <lineage>
        <taxon>Archaea</taxon>
        <taxon>Methanobacteriati</taxon>
        <taxon>Methanobacteriota</taxon>
        <taxon>Stenosarchaea group</taxon>
        <taxon>Halobacteria</taxon>
        <taxon>Halobacteriales</taxon>
        <taxon>Natrialbaceae</taxon>
        <taxon>Natronolimnobius</taxon>
    </lineage>
</organism>